<reference evidence="1" key="1">
    <citation type="submission" date="2021-06" db="EMBL/GenBank/DDBJ databases">
        <authorList>
            <person name="Kallberg Y."/>
            <person name="Tangrot J."/>
            <person name="Rosling A."/>
        </authorList>
    </citation>
    <scope>NUCLEOTIDE SEQUENCE</scope>
    <source>
        <strain evidence="1">28 12/20/2015</strain>
    </source>
</reference>
<name>A0ACA9MZF9_9GLOM</name>
<protein>
    <submittedName>
        <fullName evidence="1">9566_t:CDS:1</fullName>
    </submittedName>
</protein>
<dbReference type="EMBL" id="CAJVPW010011130">
    <property type="protein sequence ID" value="CAG8622486.1"/>
    <property type="molecule type" value="Genomic_DNA"/>
</dbReference>
<sequence length="88" mass="10107">MGQNVIIENSSGLGSHHIDRNYDWVGDVRWCHSDLNFADMANFIQQARTSDTINNENSVTNCVEDSHTLNEKQLAIFKRIESYYSDLI</sequence>
<keyword evidence="2" id="KW-1185">Reference proteome</keyword>
<proteinExistence type="predicted"/>
<evidence type="ECO:0000313" key="2">
    <source>
        <dbReference type="Proteomes" id="UP000789366"/>
    </source>
</evidence>
<organism evidence="1 2">
    <name type="scientific">Cetraspora pellucida</name>
    <dbReference type="NCBI Taxonomy" id="1433469"/>
    <lineage>
        <taxon>Eukaryota</taxon>
        <taxon>Fungi</taxon>
        <taxon>Fungi incertae sedis</taxon>
        <taxon>Mucoromycota</taxon>
        <taxon>Glomeromycotina</taxon>
        <taxon>Glomeromycetes</taxon>
        <taxon>Diversisporales</taxon>
        <taxon>Gigasporaceae</taxon>
        <taxon>Cetraspora</taxon>
    </lineage>
</organism>
<comment type="caution">
    <text evidence="1">The sequence shown here is derived from an EMBL/GenBank/DDBJ whole genome shotgun (WGS) entry which is preliminary data.</text>
</comment>
<accession>A0ACA9MZF9</accession>
<gene>
    <name evidence="1" type="ORF">SPELUC_LOCUS7916</name>
</gene>
<dbReference type="Proteomes" id="UP000789366">
    <property type="component" value="Unassembled WGS sequence"/>
</dbReference>
<feature type="non-terminal residue" evidence="1">
    <location>
        <position position="88"/>
    </location>
</feature>
<evidence type="ECO:0000313" key="1">
    <source>
        <dbReference type="EMBL" id="CAG8622486.1"/>
    </source>
</evidence>